<accession>A0A7J7F8R9</accession>
<evidence type="ECO:0000256" key="11">
    <source>
        <dbReference type="SAM" id="MobiDB-lite"/>
    </source>
</evidence>
<reference evidence="13 14" key="1">
    <citation type="journal article" date="2020" name="Mol. Biol. Evol.">
        <title>Interspecific Gene Flow and the Evolution of Specialization in Black and White Rhinoceros.</title>
        <authorList>
            <person name="Moodley Y."/>
            <person name="Westbury M.V."/>
            <person name="Russo I.M."/>
            <person name="Gopalakrishnan S."/>
            <person name="Rakotoarivelo A."/>
            <person name="Olsen R.A."/>
            <person name="Prost S."/>
            <person name="Tunstall T."/>
            <person name="Ryder O.A."/>
            <person name="Dalen L."/>
            <person name="Bruford M.W."/>
        </authorList>
    </citation>
    <scope>NUCLEOTIDE SEQUENCE [LARGE SCALE GENOMIC DNA]</scope>
    <source>
        <strain evidence="13">SBR-YM</strain>
        <tissue evidence="13">Skin</tissue>
    </source>
</reference>
<dbReference type="PROSITE" id="PS50061">
    <property type="entry name" value="ETS_DOMAIN_3"/>
    <property type="match status" value="1"/>
</dbReference>
<feature type="compositionally biased region" description="Pro residues" evidence="11">
    <location>
        <begin position="1"/>
        <end position="19"/>
    </location>
</feature>
<organism evidence="13 14">
    <name type="scientific">Diceros bicornis minor</name>
    <name type="common">South-central black rhinoceros</name>
    <dbReference type="NCBI Taxonomy" id="77932"/>
    <lineage>
        <taxon>Eukaryota</taxon>
        <taxon>Metazoa</taxon>
        <taxon>Chordata</taxon>
        <taxon>Craniata</taxon>
        <taxon>Vertebrata</taxon>
        <taxon>Euteleostomi</taxon>
        <taxon>Mammalia</taxon>
        <taxon>Eutheria</taxon>
        <taxon>Laurasiatheria</taxon>
        <taxon>Perissodactyla</taxon>
        <taxon>Rhinocerotidae</taxon>
        <taxon>Diceros</taxon>
    </lineage>
</organism>
<comment type="similarity">
    <text evidence="2 10">Belongs to the ETS family.</text>
</comment>
<evidence type="ECO:0000256" key="2">
    <source>
        <dbReference type="ARBA" id="ARBA00005562"/>
    </source>
</evidence>
<gene>
    <name evidence="13" type="ORF">HPG69_012562</name>
</gene>
<keyword evidence="14" id="KW-1185">Reference proteome</keyword>
<feature type="region of interest" description="Disordered" evidence="11">
    <location>
        <begin position="363"/>
        <end position="393"/>
    </location>
</feature>
<dbReference type="PANTHER" id="PTHR11849">
    <property type="entry name" value="ETS"/>
    <property type="match status" value="1"/>
</dbReference>
<evidence type="ECO:0000256" key="8">
    <source>
        <dbReference type="ARBA" id="ARBA00071844"/>
    </source>
</evidence>
<dbReference type="InterPro" id="IPR046328">
    <property type="entry name" value="ETS_fam"/>
</dbReference>
<feature type="region of interest" description="Disordered" evidence="11">
    <location>
        <begin position="302"/>
        <end position="348"/>
    </location>
</feature>
<dbReference type="GO" id="GO:1990837">
    <property type="term" value="F:sequence-specific double-stranded DNA binding"/>
    <property type="evidence" value="ECO:0007669"/>
    <property type="project" value="UniProtKB-ARBA"/>
</dbReference>
<evidence type="ECO:0000313" key="14">
    <source>
        <dbReference type="Proteomes" id="UP000551758"/>
    </source>
</evidence>
<dbReference type="GO" id="GO:0000981">
    <property type="term" value="F:DNA-binding transcription factor activity, RNA polymerase II-specific"/>
    <property type="evidence" value="ECO:0007669"/>
    <property type="project" value="TreeGrafter"/>
</dbReference>
<proteinExistence type="inferred from homology"/>
<sequence length="551" mass="59075">SERPPQGPPPTLHPPPPSRPKAGELDLVGDPGSACPHHIPRSPPADRDVGGPGVWPEIPLPVADKPGAAQLTPDPPPPPPPMSQDQVPKTENLSTKPPAPPPSLRKHPSVPPVSPSPLFPKLLSKSKPPLQQEPATERRRPSRGGGAARPRPGPCNSTPAATPSSDVSENFPLPRPPGGERLQRASMDLWNWDEASPQEVPRGSRLSGLGRLLRLRQRRGEGAQVGPDPDPDPTLTSRLPAEGAELGFYFPEPALQEATLTVETCWKGLPQLDWGSALPHPEAPWEAEHAPQALSWSGDWTDLAHTGSDPWSRVPRAAGPPHPGLGPTPVAGSEGAAGQNCSPPAGGAGSWWRVQAAASSTSWDCSVGSDGAASWGQGPGEEPRADYTLSWGGPAGSDHTTSWDLGLHTDCTTASKGYQSSHLTTPSEPSQQSDRATLAYYPKTNPRGPIQLWQFLLELLQDGARSSCIRWTGNSREFQLCDPKEVARLWGERKRKPGMNYEKLSRGLRYYYRRDIVRKSGGRKYTYRFGGRVPGLAYPDCPGDGQGAATQ</sequence>
<dbReference type="Gene3D" id="1.10.10.10">
    <property type="entry name" value="Winged helix-like DNA-binding domain superfamily/Winged helix DNA-binding domain"/>
    <property type="match status" value="1"/>
</dbReference>
<dbReference type="FunFam" id="1.10.10.10:FF:000340">
    <property type="entry name" value="ETS translocation variant 2"/>
    <property type="match status" value="1"/>
</dbReference>
<evidence type="ECO:0000256" key="1">
    <source>
        <dbReference type="ARBA" id="ARBA00004123"/>
    </source>
</evidence>
<comment type="subcellular location">
    <subcellularLocation>
        <location evidence="1 10">Nucleus</location>
    </subcellularLocation>
</comment>
<dbReference type="PROSITE" id="PS00345">
    <property type="entry name" value="ETS_DOMAIN_1"/>
    <property type="match status" value="1"/>
</dbReference>
<keyword evidence="3" id="KW-0805">Transcription regulation</keyword>
<evidence type="ECO:0000313" key="13">
    <source>
        <dbReference type="EMBL" id="KAF5924308.1"/>
    </source>
</evidence>
<dbReference type="PANTHER" id="PTHR11849:SF209">
    <property type="entry name" value="ETS TRANSLOCATION VARIANT 2"/>
    <property type="match status" value="1"/>
</dbReference>
<feature type="non-terminal residue" evidence="13">
    <location>
        <position position="551"/>
    </location>
</feature>
<evidence type="ECO:0000259" key="12">
    <source>
        <dbReference type="PROSITE" id="PS50061"/>
    </source>
</evidence>
<dbReference type="GO" id="GO:0030154">
    <property type="term" value="P:cell differentiation"/>
    <property type="evidence" value="ECO:0007669"/>
    <property type="project" value="TreeGrafter"/>
</dbReference>
<evidence type="ECO:0000256" key="6">
    <source>
        <dbReference type="ARBA" id="ARBA00023242"/>
    </source>
</evidence>
<dbReference type="AlphaFoldDB" id="A0A7J7F8R9"/>
<evidence type="ECO:0000256" key="7">
    <source>
        <dbReference type="ARBA" id="ARBA00053038"/>
    </source>
</evidence>
<dbReference type="InterPro" id="IPR036388">
    <property type="entry name" value="WH-like_DNA-bd_sf"/>
</dbReference>
<name>A0A7J7F8R9_DICBM</name>
<feature type="compositionally biased region" description="Low complexity" evidence="11">
    <location>
        <begin position="119"/>
        <end position="130"/>
    </location>
</feature>
<dbReference type="GO" id="GO:0005634">
    <property type="term" value="C:nucleus"/>
    <property type="evidence" value="ECO:0007669"/>
    <property type="project" value="UniProtKB-SubCell"/>
</dbReference>
<dbReference type="SMART" id="SM00413">
    <property type="entry name" value="ETS"/>
    <property type="match status" value="1"/>
</dbReference>
<feature type="compositionally biased region" description="Polar residues" evidence="11">
    <location>
        <begin position="155"/>
        <end position="168"/>
    </location>
</feature>
<feature type="compositionally biased region" description="Pro residues" evidence="11">
    <location>
        <begin position="73"/>
        <end position="82"/>
    </location>
</feature>
<dbReference type="PROSITE" id="PS00346">
    <property type="entry name" value="ETS_DOMAIN_2"/>
    <property type="match status" value="1"/>
</dbReference>
<keyword evidence="4 10" id="KW-0238">DNA-binding</keyword>
<evidence type="ECO:0000256" key="3">
    <source>
        <dbReference type="ARBA" id="ARBA00023015"/>
    </source>
</evidence>
<feature type="region of interest" description="Disordered" evidence="11">
    <location>
        <begin position="1"/>
        <end position="185"/>
    </location>
</feature>
<keyword evidence="6 10" id="KW-0539">Nucleus</keyword>
<dbReference type="InterPro" id="IPR036390">
    <property type="entry name" value="WH_DNA-bd_sf"/>
</dbReference>
<dbReference type="EMBL" id="JACDTQ010001023">
    <property type="protein sequence ID" value="KAF5924308.1"/>
    <property type="molecule type" value="Genomic_DNA"/>
</dbReference>
<dbReference type="SUPFAM" id="SSF46785">
    <property type="entry name" value="Winged helix' DNA-binding domain"/>
    <property type="match status" value="1"/>
</dbReference>
<feature type="compositionally biased region" description="Pro residues" evidence="11">
    <location>
        <begin position="97"/>
        <end position="118"/>
    </location>
</feature>
<feature type="domain" description="ETS" evidence="12">
    <location>
        <begin position="450"/>
        <end position="530"/>
    </location>
</feature>
<comment type="function">
    <text evidence="7">Binds to DNA sequences containing the consensus pentanucleotide 5'-CGGA[AT]-3'.</text>
</comment>
<dbReference type="Pfam" id="PF00178">
    <property type="entry name" value="Ets"/>
    <property type="match status" value="1"/>
</dbReference>
<evidence type="ECO:0000256" key="10">
    <source>
        <dbReference type="RuleBase" id="RU004019"/>
    </source>
</evidence>
<feature type="compositionally biased region" description="Polar residues" evidence="11">
    <location>
        <begin position="83"/>
        <end position="95"/>
    </location>
</feature>
<dbReference type="Proteomes" id="UP000551758">
    <property type="component" value="Unassembled WGS sequence"/>
</dbReference>
<comment type="caution">
    <text evidence="13">The sequence shown here is derived from an EMBL/GenBank/DDBJ whole genome shotgun (WGS) entry which is preliminary data.</text>
</comment>
<evidence type="ECO:0000256" key="9">
    <source>
        <dbReference type="ARBA" id="ARBA00082451"/>
    </source>
</evidence>
<evidence type="ECO:0000256" key="4">
    <source>
        <dbReference type="ARBA" id="ARBA00023125"/>
    </source>
</evidence>
<dbReference type="InterPro" id="IPR000418">
    <property type="entry name" value="Ets_dom"/>
</dbReference>
<keyword evidence="5" id="KW-0804">Transcription</keyword>
<dbReference type="PRINTS" id="PR00454">
    <property type="entry name" value="ETSDOMAIN"/>
</dbReference>
<evidence type="ECO:0000256" key="5">
    <source>
        <dbReference type="ARBA" id="ARBA00023163"/>
    </source>
</evidence>
<protein>
    <recommendedName>
        <fullName evidence="8">ETS translocation variant 2</fullName>
    </recommendedName>
    <alternativeName>
        <fullName evidence="9">Ets-related protein 71</fullName>
    </alternativeName>
</protein>